<name>A0A444W2H9_9FLAO</name>
<proteinExistence type="predicted"/>
<dbReference type="AlphaFoldDB" id="A0A444W2H9"/>
<evidence type="ECO:0000313" key="2">
    <source>
        <dbReference type="Proteomes" id="UP000290433"/>
    </source>
</evidence>
<sequence>MLNKAKTNIVKTPFLIISKNYILNKTKLSQFLFYSKTA</sequence>
<organism evidence="1 2">
    <name type="scientific">Flavobacterium anhuiense</name>
    <dbReference type="NCBI Taxonomy" id="459526"/>
    <lineage>
        <taxon>Bacteria</taxon>
        <taxon>Pseudomonadati</taxon>
        <taxon>Bacteroidota</taxon>
        <taxon>Flavobacteriia</taxon>
        <taxon>Flavobacteriales</taxon>
        <taxon>Flavobacteriaceae</taxon>
        <taxon>Flavobacterium</taxon>
    </lineage>
</organism>
<dbReference type="EMBL" id="JUIV01000002">
    <property type="protein sequence ID" value="RYJ39906.1"/>
    <property type="molecule type" value="Genomic_DNA"/>
</dbReference>
<comment type="caution">
    <text evidence="1">The sequence shown here is derived from an EMBL/GenBank/DDBJ whole genome shotgun (WGS) entry which is preliminary data.</text>
</comment>
<gene>
    <name evidence="1" type="ORF">NU08_0662</name>
</gene>
<accession>A0A444W2H9</accession>
<evidence type="ECO:0000313" key="1">
    <source>
        <dbReference type="EMBL" id="RYJ39906.1"/>
    </source>
</evidence>
<protein>
    <submittedName>
        <fullName evidence="1">Uncharacterized protein</fullName>
    </submittedName>
</protein>
<dbReference type="Proteomes" id="UP000290433">
    <property type="component" value="Unassembled WGS sequence"/>
</dbReference>
<reference evidence="1 2" key="1">
    <citation type="submission" date="2014-12" db="EMBL/GenBank/DDBJ databases">
        <title>Genome sequence of Flavobacterium anhuiense RCM74.</title>
        <authorList>
            <person name="Kim J.F."/>
            <person name="Song J.Y."/>
            <person name="Kwak M.-J."/>
            <person name="Lee S.-W."/>
        </authorList>
    </citation>
    <scope>NUCLEOTIDE SEQUENCE [LARGE SCALE GENOMIC DNA]</scope>
    <source>
        <strain evidence="1 2">RCM74</strain>
    </source>
</reference>